<dbReference type="GO" id="GO:0043952">
    <property type="term" value="P:protein transport by the Sec complex"/>
    <property type="evidence" value="ECO:0007669"/>
    <property type="project" value="TreeGrafter"/>
</dbReference>
<dbReference type="GO" id="GO:0009306">
    <property type="term" value="P:protein secretion"/>
    <property type="evidence" value="ECO:0007669"/>
    <property type="project" value="UniProtKB-UniRule"/>
</dbReference>
<evidence type="ECO:0000256" key="5">
    <source>
        <dbReference type="ARBA" id="ARBA00022692"/>
    </source>
</evidence>
<comment type="subcellular location">
    <subcellularLocation>
        <location evidence="1 10">Cell membrane</location>
        <topology evidence="1 10">Multi-pass membrane protein</topology>
    </subcellularLocation>
</comment>
<proteinExistence type="inferred from homology"/>
<keyword evidence="7 10" id="KW-1133">Transmembrane helix</keyword>
<keyword evidence="9 10" id="KW-0472">Membrane</keyword>
<dbReference type="InterPro" id="IPR004692">
    <property type="entry name" value="SecG"/>
</dbReference>
<evidence type="ECO:0000313" key="12">
    <source>
        <dbReference type="Proteomes" id="UP000236151"/>
    </source>
</evidence>
<sequence>MTALRVIVNILHIIFSLSIVVIVLMQSGKSAGLGSIAGGAETFFGKNKGKTIDAMLSKYTGFAAIAFLVTSLALYVLIANS</sequence>
<organism evidence="11 12">
    <name type="scientific">Clostridium thermosuccinogenes</name>
    <dbReference type="NCBI Taxonomy" id="84032"/>
    <lineage>
        <taxon>Bacteria</taxon>
        <taxon>Bacillati</taxon>
        <taxon>Bacillota</taxon>
        <taxon>Clostridia</taxon>
        <taxon>Eubacteriales</taxon>
        <taxon>Clostridiaceae</taxon>
        <taxon>Clostridium</taxon>
    </lineage>
</organism>
<comment type="function">
    <text evidence="10">Involved in protein export. Participates in an early event of protein translocation.</text>
</comment>
<evidence type="ECO:0000256" key="9">
    <source>
        <dbReference type="ARBA" id="ARBA00023136"/>
    </source>
</evidence>
<keyword evidence="6 10" id="KW-0653">Protein transport</keyword>
<evidence type="ECO:0000256" key="2">
    <source>
        <dbReference type="ARBA" id="ARBA00008445"/>
    </source>
</evidence>
<evidence type="ECO:0000256" key="10">
    <source>
        <dbReference type="RuleBase" id="RU365087"/>
    </source>
</evidence>
<dbReference type="GO" id="GO:0065002">
    <property type="term" value="P:intracellular protein transmembrane transport"/>
    <property type="evidence" value="ECO:0007669"/>
    <property type="project" value="TreeGrafter"/>
</dbReference>
<dbReference type="EMBL" id="NIOJ01000019">
    <property type="protein sequence ID" value="PNT99295.1"/>
    <property type="molecule type" value="Genomic_DNA"/>
</dbReference>
<keyword evidence="8 10" id="KW-0811">Translocation</keyword>
<dbReference type="Pfam" id="PF03840">
    <property type="entry name" value="SecG"/>
    <property type="match status" value="1"/>
</dbReference>
<dbReference type="OrthoDB" id="1708246at2"/>
<keyword evidence="12" id="KW-1185">Reference proteome</keyword>
<reference evidence="12" key="1">
    <citation type="submission" date="2017-06" db="EMBL/GenBank/DDBJ databases">
        <title>Investigating the central metabolism of Clostridium thermosuccinogenes.</title>
        <authorList>
            <person name="Koendjbiharie J.G."/>
            <person name="Van Kranenburg R."/>
            <person name="Vriesendorp B."/>
        </authorList>
    </citation>
    <scope>NUCLEOTIDE SEQUENCE [LARGE SCALE GENOMIC DNA]</scope>
    <source>
        <strain evidence="12">DSM 5806</strain>
    </source>
</reference>
<evidence type="ECO:0000256" key="4">
    <source>
        <dbReference type="ARBA" id="ARBA00022475"/>
    </source>
</evidence>
<evidence type="ECO:0000256" key="8">
    <source>
        <dbReference type="ARBA" id="ARBA00023010"/>
    </source>
</evidence>
<evidence type="ECO:0000256" key="6">
    <source>
        <dbReference type="ARBA" id="ARBA00022927"/>
    </source>
</evidence>
<dbReference type="KEGG" id="cthd:CDO33_15065"/>
<dbReference type="PANTHER" id="PTHR34182:SF1">
    <property type="entry name" value="PROTEIN-EXPORT MEMBRANE PROTEIN SECG"/>
    <property type="match status" value="1"/>
</dbReference>
<protein>
    <recommendedName>
        <fullName evidence="10">Protein-export membrane protein SecG</fullName>
    </recommendedName>
</protein>
<dbReference type="PANTHER" id="PTHR34182">
    <property type="entry name" value="PROTEIN-EXPORT MEMBRANE PROTEIN SECG"/>
    <property type="match status" value="1"/>
</dbReference>
<feature type="transmembrane region" description="Helical" evidence="10">
    <location>
        <begin position="6"/>
        <end position="25"/>
    </location>
</feature>
<dbReference type="GO" id="GO:0005886">
    <property type="term" value="C:plasma membrane"/>
    <property type="evidence" value="ECO:0007669"/>
    <property type="project" value="UniProtKB-SubCell"/>
</dbReference>
<accession>A0A2K2FKJ7</accession>
<dbReference type="PRINTS" id="PR01651">
    <property type="entry name" value="SECGEXPORT"/>
</dbReference>
<keyword evidence="3 10" id="KW-0813">Transport</keyword>
<gene>
    <name evidence="11" type="primary">secG</name>
    <name evidence="11" type="ORF">CDQ84_08760</name>
</gene>
<dbReference type="GO" id="GO:0015450">
    <property type="term" value="F:protein-transporting ATPase activity"/>
    <property type="evidence" value="ECO:0007669"/>
    <property type="project" value="UniProtKB-UniRule"/>
</dbReference>
<dbReference type="Proteomes" id="UP000236151">
    <property type="component" value="Unassembled WGS sequence"/>
</dbReference>
<evidence type="ECO:0000256" key="1">
    <source>
        <dbReference type="ARBA" id="ARBA00004651"/>
    </source>
</evidence>
<evidence type="ECO:0000256" key="7">
    <source>
        <dbReference type="ARBA" id="ARBA00022989"/>
    </source>
</evidence>
<dbReference type="NCBIfam" id="TIGR00810">
    <property type="entry name" value="secG"/>
    <property type="match status" value="1"/>
</dbReference>
<dbReference type="AlphaFoldDB" id="A0A2K2FKJ7"/>
<comment type="similarity">
    <text evidence="2 10">Belongs to the SecG family.</text>
</comment>
<dbReference type="RefSeq" id="WP_103081364.1">
    <property type="nucleotide sequence ID" value="NZ_CP021850.1"/>
</dbReference>
<evidence type="ECO:0000256" key="3">
    <source>
        <dbReference type="ARBA" id="ARBA00022448"/>
    </source>
</evidence>
<keyword evidence="4 10" id="KW-1003">Cell membrane</keyword>
<keyword evidence="5 10" id="KW-0812">Transmembrane</keyword>
<feature type="transmembrane region" description="Helical" evidence="10">
    <location>
        <begin position="56"/>
        <end position="78"/>
    </location>
</feature>
<name>A0A2K2FKJ7_9CLOT</name>
<evidence type="ECO:0000313" key="11">
    <source>
        <dbReference type="EMBL" id="PNT99295.1"/>
    </source>
</evidence>
<comment type="caution">
    <text evidence="11">The sequence shown here is derived from an EMBL/GenBank/DDBJ whole genome shotgun (WGS) entry which is preliminary data.</text>
</comment>